<dbReference type="RefSeq" id="WP_113279874.1">
    <property type="nucleotide sequence ID" value="NZ_JABUMX010000003.1"/>
</dbReference>
<dbReference type="EMBL" id="JABUMX010000003">
    <property type="protein sequence ID" value="NTS32827.1"/>
    <property type="molecule type" value="Genomic_DNA"/>
</dbReference>
<dbReference type="InterPro" id="IPR003718">
    <property type="entry name" value="OsmC/Ohr_fam"/>
</dbReference>
<dbReference type="PANTHER" id="PTHR42830">
    <property type="entry name" value="OSMOTICALLY INDUCIBLE FAMILY PROTEIN"/>
    <property type="match status" value="1"/>
</dbReference>
<accession>A0A849VX29</accession>
<organism evidence="1 2">
    <name type="scientific">Phyllobacterium pellucidum</name>
    <dbReference type="NCBI Taxonomy" id="2740464"/>
    <lineage>
        <taxon>Bacteria</taxon>
        <taxon>Pseudomonadati</taxon>
        <taxon>Pseudomonadota</taxon>
        <taxon>Alphaproteobacteria</taxon>
        <taxon>Hyphomicrobiales</taxon>
        <taxon>Phyllobacteriaceae</taxon>
        <taxon>Phyllobacterium</taxon>
    </lineage>
</organism>
<dbReference type="InterPro" id="IPR015946">
    <property type="entry name" value="KH_dom-like_a/b"/>
</dbReference>
<dbReference type="Gene3D" id="3.30.300.20">
    <property type="match status" value="1"/>
</dbReference>
<comment type="caution">
    <text evidence="1">The sequence shown here is derived from an EMBL/GenBank/DDBJ whole genome shotgun (WGS) entry which is preliminary data.</text>
</comment>
<keyword evidence="2" id="KW-1185">Reference proteome</keyword>
<reference evidence="1 2" key="1">
    <citation type="submission" date="2020-05" db="EMBL/GenBank/DDBJ databases">
        <authorList>
            <person name="Kim M.K."/>
        </authorList>
    </citation>
    <scope>NUCLEOTIDE SEQUENCE [LARGE SCALE GENOMIC DNA]</scope>
    <source>
        <strain evidence="1 2">BT25</strain>
    </source>
</reference>
<evidence type="ECO:0000313" key="2">
    <source>
        <dbReference type="Proteomes" id="UP000550508"/>
    </source>
</evidence>
<sequence>MTTFGATVLWEKQDSEPFTDNKYSRAHVWQFDGGAEIPASSSPHIVRLPFSEPANVDPEEAFVASLASCHMLFFLSIAAKKGFVVRQYRDAAEGELAKNEGGRLYVSRVTLKPDITYVGAAPDRHTEAGIHHEAHEQCFIANSVLTHVVVEAVQGAREEQYDA</sequence>
<dbReference type="InterPro" id="IPR036102">
    <property type="entry name" value="OsmC/Ohrsf"/>
</dbReference>
<dbReference type="Proteomes" id="UP000550508">
    <property type="component" value="Unassembled WGS sequence"/>
</dbReference>
<proteinExistence type="predicted"/>
<gene>
    <name evidence="1" type="ORF">HQ945_16335</name>
</gene>
<evidence type="ECO:0000313" key="1">
    <source>
        <dbReference type="EMBL" id="NTS32827.1"/>
    </source>
</evidence>
<dbReference type="PANTHER" id="PTHR42830:SF2">
    <property type="entry name" value="OSMC_OHR FAMILY PROTEIN"/>
    <property type="match status" value="1"/>
</dbReference>
<protein>
    <submittedName>
        <fullName evidence="1">OsmC family protein</fullName>
    </submittedName>
</protein>
<name>A0A849VX29_9HYPH</name>
<dbReference type="Pfam" id="PF02566">
    <property type="entry name" value="OsmC"/>
    <property type="match status" value="1"/>
</dbReference>
<dbReference type="SUPFAM" id="SSF82784">
    <property type="entry name" value="OsmC-like"/>
    <property type="match status" value="1"/>
</dbReference>
<dbReference type="InterPro" id="IPR052707">
    <property type="entry name" value="OsmC_Ohr_Peroxiredoxin"/>
</dbReference>
<dbReference type="AlphaFoldDB" id="A0A849VX29"/>